<dbReference type="Gene3D" id="1.20.5.730">
    <property type="entry name" value="Single helix bin"/>
    <property type="match status" value="1"/>
</dbReference>
<reference evidence="24" key="2">
    <citation type="submission" date="2025-09" db="UniProtKB">
        <authorList>
            <consortium name="Ensembl"/>
        </authorList>
    </citation>
    <scope>IDENTIFICATION</scope>
</reference>
<evidence type="ECO:0000256" key="10">
    <source>
        <dbReference type="ARBA" id="ARBA00022753"/>
    </source>
</evidence>
<keyword evidence="21" id="KW-0732">Signal</keyword>
<evidence type="ECO:0000256" key="15">
    <source>
        <dbReference type="ARBA" id="ARBA00053463"/>
    </source>
</evidence>
<evidence type="ECO:0000256" key="21">
    <source>
        <dbReference type="SAM" id="SignalP"/>
    </source>
</evidence>
<dbReference type="Pfam" id="PF09311">
    <property type="entry name" value="Rab5-bind"/>
    <property type="match status" value="2"/>
</dbReference>
<dbReference type="Gene3D" id="1.20.5.340">
    <property type="match status" value="1"/>
</dbReference>
<protein>
    <recommendedName>
        <fullName evidence="16">Rab GTPase-binding effector protein 1</fullName>
    </recommendedName>
    <alternativeName>
        <fullName evidence="18">Rabaptin-5</fullName>
    </alternativeName>
    <alternativeName>
        <fullName evidence="17">Rabaptin-5alpha</fullName>
    </alternativeName>
</protein>
<comment type="subcellular location">
    <subcellularLocation>
        <location evidence="3">Cytoplasmic vesicle</location>
    </subcellularLocation>
    <subcellularLocation>
        <location evidence="2">Early endosome</location>
    </subcellularLocation>
    <subcellularLocation>
        <location evidence="1">Recycling endosome</location>
    </subcellularLocation>
</comment>
<reference evidence="24" key="1">
    <citation type="submission" date="2025-08" db="UniProtKB">
        <authorList>
            <consortium name="Ensembl"/>
        </authorList>
    </citation>
    <scope>IDENTIFICATION</scope>
</reference>
<evidence type="ECO:0000313" key="25">
    <source>
        <dbReference type="Proteomes" id="UP000694543"/>
    </source>
</evidence>
<dbReference type="GO" id="GO:0006897">
    <property type="term" value="P:endocytosis"/>
    <property type="evidence" value="ECO:0007669"/>
    <property type="project" value="UniProtKB-KW"/>
</dbReference>
<dbReference type="GO" id="GO:0030139">
    <property type="term" value="C:endocytic vesicle"/>
    <property type="evidence" value="ECO:0007669"/>
    <property type="project" value="TreeGrafter"/>
</dbReference>
<dbReference type="GO" id="GO:0005096">
    <property type="term" value="F:GTPase activator activity"/>
    <property type="evidence" value="ECO:0007669"/>
    <property type="project" value="InterPro"/>
</dbReference>
<evidence type="ECO:0000256" key="18">
    <source>
        <dbReference type="ARBA" id="ARBA00081948"/>
    </source>
</evidence>
<dbReference type="GO" id="GO:0006915">
    <property type="term" value="P:apoptotic process"/>
    <property type="evidence" value="ECO:0007669"/>
    <property type="project" value="UniProtKB-KW"/>
</dbReference>
<feature type="chain" id="PRO_5034588730" description="Rab GTPase-binding effector protein 1" evidence="21">
    <location>
        <begin position="18"/>
        <end position="772"/>
    </location>
</feature>
<dbReference type="GO" id="GO:0005769">
    <property type="term" value="C:early endosome"/>
    <property type="evidence" value="ECO:0007669"/>
    <property type="project" value="UniProtKB-SubCell"/>
</dbReference>
<evidence type="ECO:0000256" key="6">
    <source>
        <dbReference type="ARBA" id="ARBA00022490"/>
    </source>
</evidence>
<dbReference type="SUPFAM" id="SSF103652">
    <property type="entry name" value="G protein-binding domain"/>
    <property type="match status" value="2"/>
</dbReference>
<organism evidence="24 25">
    <name type="scientific">Chrysolophus pictus</name>
    <name type="common">Golden pheasant</name>
    <name type="synonym">Phasianus pictus</name>
    <dbReference type="NCBI Taxonomy" id="9089"/>
    <lineage>
        <taxon>Eukaryota</taxon>
        <taxon>Metazoa</taxon>
        <taxon>Chordata</taxon>
        <taxon>Craniata</taxon>
        <taxon>Vertebrata</taxon>
        <taxon>Euteleostomi</taxon>
        <taxon>Archelosauria</taxon>
        <taxon>Archosauria</taxon>
        <taxon>Dinosauria</taxon>
        <taxon>Saurischia</taxon>
        <taxon>Theropoda</taxon>
        <taxon>Coelurosauria</taxon>
        <taxon>Aves</taxon>
        <taxon>Neognathae</taxon>
        <taxon>Galloanserae</taxon>
        <taxon>Galliformes</taxon>
        <taxon>Phasianidae</taxon>
        <taxon>Phasianinae</taxon>
        <taxon>Chrysolophus</taxon>
    </lineage>
</organism>
<dbReference type="Pfam" id="PF03528">
    <property type="entry name" value="Rabaptin"/>
    <property type="match status" value="1"/>
</dbReference>
<keyword evidence="7" id="KW-0597">Phosphoprotein</keyword>
<evidence type="ECO:0000256" key="17">
    <source>
        <dbReference type="ARBA" id="ARBA00077424"/>
    </source>
</evidence>
<comment type="function">
    <text evidence="15">Rab effector protein acting as linker between gamma-adaptin, RAB4A and RAB5A. Involved in endocytic membrane fusion and membrane trafficking of recycling endosomes. Involved in KCNH1 channels trafficking to and from the cell membrane. Stimulates RABGEF1 mediated nucleotide exchange on RAB5A. Mediates the traffic of PKD1:PKD2 complex from the endoplasmic reticulum through the Golgi to the cilium.</text>
</comment>
<proteinExistence type="inferred from homology"/>
<evidence type="ECO:0000256" key="4">
    <source>
        <dbReference type="ARBA" id="ARBA00006603"/>
    </source>
</evidence>
<keyword evidence="10" id="KW-0967">Endosome</keyword>
<feature type="region of interest" description="Disordered" evidence="20">
    <location>
        <begin position="311"/>
        <end position="344"/>
    </location>
</feature>
<dbReference type="AlphaFoldDB" id="A0A8C3KSP9"/>
<keyword evidence="9" id="KW-0053">Apoptosis</keyword>
<dbReference type="PANTHER" id="PTHR31179">
    <property type="entry name" value="RAB GTPASE-BINDING EFFECTOR PROTEIN"/>
    <property type="match status" value="1"/>
</dbReference>
<comment type="similarity">
    <text evidence="4">Belongs to the rabaptin family.</text>
</comment>
<evidence type="ECO:0000256" key="14">
    <source>
        <dbReference type="ARBA" id="ARBA00023329"/>
    </source>
</evidence>
<evidence type="ECO:0000259" key="22">
    <source>
        <dbReference type="Pfam" id="PF03528"/>
    </source>
</evidence>
<dbReference type="FunFam" id="1.20.5.340:FF:000022">
    <property type="entry name" value="Rabaptin, RAB GTPase-binding effector protein 1"/>
    <property type="match status" value="1"/>
</dbReference>
<feature type="coiled-coil region" evidence="19">
    <location>
        <begin position="672"/>
        <end position="720"/>
    </location>
</feature>
<feature type="signal peptide" evidence="21">
    <location>
        <begin position="1"/>
        <end position="17"/>
    </location>
</feature>
<evidence type="ECO:0000256" key="8">
    <source>
        <dbReference type="ARBA" id="ARBA00022583"/>
    </source>
</evidence>
<dbReference type="GO" id="GO:0008083">
    <property type="term" value="F:growth factor activity"/>
    <property type="evidence" value="ECO:0007669"/>
    <property type="project" value="InterPro"/>
</dbReference>
<dbReference type="PANTHER" id="PTHR31179:SF5">
    <property type="entry name" value="RAB GTPASE-BINDING EFFECTOR PROTEIN 1"/>
    <property type="match status" value="1"/>
</dbReference>
<keyword evidence="11" id="KW-0653">Protein transport</keyword>
<evidence type="ECO:0000256" key="9">
    <source>
        <dbReference type="ARBA" id="ARBA00022703"/>
    </source>
</evidence>
<evidence type="ECO:0000256" key="7">
    <source>
        <dbReference type="ARBA" id="ARBA00022553"/>
    </source>
</evidence>
<dbReference type="GO" id="GO:0015031">
    <property type="term" value="P:protein transport"/>
    <property type="evidence" value="ECO:0007669"/>
    <property type="project" value="UniProtKB-KW"/>
</dbReference>
<dbReference type="InterPro" id="IPR003914">
    <property type="entry name" value="Rabaptin"/>
</dbReference>
<evidence type="ECO:0000256" key="11">
    <source>
        <dbReference type="ARBA" id="ARBA00022927"/>
    </source>
</evidence>
<name>A0A8C3KSP9_CHRPC</name>
<accession>A0A8C3KSP9</accession>
<evidence type="ECO:0000256" key="20">
    <source>
        <dbReference type="SAM" id="MobiDB-lite"/>
    </source>
</evidence>
<keyword evidence="13 19" id="KW-0175">Coiled coil</keyword>
<evidence type="ECO:0000256" key="1">
    <source>
        <dbReference type="ARBA" id="ARBA00004172"/>
    </source>
</evidence>
<evidence type="ECO:0000256" key="5">
    <source>
        <dbReference type="ARBA" id="ARBA00022448"/>
    </source>
</evidence>
<evidence type="ECO:0000259" key="23">
    <source>
        <dbReference type="Pfam" id="PF09311"/>
    </source>
</evidence>
<dbReference type="GO" id="GO:0006893">
    <property type="term" value="P:Golgi to plasma membrane transport"/>
    <property type="evidence" value="ECO:0007669"/>
    <property type="project" value="TreeGrafter"/>
</dbReference>
<dbReference type="PRINTS" id="PR01432">
    <property type="entry name" value="RABAPTIN"/>
</dbReference>
<dbReference type="InterPro" id="IPR018514">
    <property type="entry name" value="Rabaptin_CC"/>
</dbReference>
<keyword evidence="6" id="KW-0963">Cytoplasm</keyword>
<feature type="compositionally biased region" description="Basic and acidic residues" evidence="20">
    <location>
        <begin position="332"/>
        <end position="344"/>
    </location>
</feature>
<evidence type="ECO:0000256" key="13">
    <source>
        <dbReference type="ARBA" id="ARBA00023054"/>
    </source>
</evidence>
<evidence type="ECO:0000313" key="24">
    <source>
        <dbReference type="Ensembl" id="ENSCPIP00010000003.1"/>
    </source>
</evidence>
<keyword evidence="5" id="KW-0813">Transport</keyword>
<keyword evidence="14" id="KW-0968">Cytoplasmic vesicle</keyword>
<evidence type="ECO:0000256" key="12">
    <source>
        <dbReference type="ARBA" id="ARBA00022990"/>
    </source>
</evidence>
<feature type="coiled-coil region" evidence="19">
    <location>
        <begin position="544"/>
        <end position="624"/>
    </location>
</feature>
<evidence type="ECO:0000256" key="3">
    <source>
        <dbReference type="ARBA" id="ARBA00004541"/>
    </source>
</evidence>
<dbReference type="Ensembl" id="ENSCPIT00010000008.1">
    <property type="protein sequence ID" value="ENSCPIP00010000003.1"/>
    <property type="gene ID" value="ENSCPIG00010000008.1"/>
</dbReference>
<evidence type="ECO:0000256" key="19">
    <source>
        <dbReference type="SAM" id="Coils"/>
    </source>
</evidence>
<keyword evidence="12" id="KW-0007">Acetylation</keyword>
<feature type="domain" description="Rabaptin GTPase-Rab5 binding" evidence="23">
    <location>
        <begin position="670"/>
        <end position="749"/>
    </location>
</feature>
<dbReference type="InterPro" id="IPR015390">
    <property type="entry name" value="Rabaptin_Rab5-bd_dom"/>
</dbReference>
<dbReference type="Proteomes" id="UP000694543">
    <property type="component" value="Unplaced"/>
</dbReference>
<keyword evidence="25" id="KW-1185">Reference proteome</keyword>
<feature type="domain" description="Rabaptin GTPase-Rab5 binding" evidence="23">
    <location>
        <begin position="527"/>
        <end position="623"/>
    </location>
</feature>
<dbReference type="FunFam" id="1.20.5.730:FF:000002">
    <property type="entry name" value="Rabaptin, RAB GTPase-binding effector protein 1"/>
    <property type="match status" value="1"/>
</dbReference>
<dbReference type="GO" id="GO:0055037">
    <property type="term" value="C:recycling endosome"/>
    <property type="evidence" value="ECO:0007669"/>
    <property type="project" value="UniProtKB-SubCell"/>
</dbReference>
<feature type="coiled-coil region" evidence="19">
    <location>
        <begin position="14"/>
        <end position="282"/>
    </location>
</feature>
<evidence type="ECO:0000256" key="2">
    <source>
        <dbReference type="ARBA" id="ARBA00004412"/>
    </source>
</evidence>
<feature type="domain" description="Rabaptin coiled-coil" evidence="22">
    <location>
        <begin position="8"/>
        <end position="489"/>
    </location>
</feature>
<evidence type="ECO:0000256" key="16">
    <source>
        <dbReference type="ARBA" id="ARBA00069951"/>
    </source>
</evidence>
<keyword evidence="8" id="KW-0254">Endocytosis</keyword>
<sequence length="772" mass="89502">MLLLICKVALLQRVAELEKVNAEFLRTKQQLEQEFNQKRAKFKELYLAKEEDLKRQNAVLQAAQDDLGQLRTQLMEAHAEMENIKAIATVSENTKQEAIDEVKRQWQEEVASLQAIMKETVRDYELQYHHRMEQERAQWNQYRENVEREIAELRRRLSEGQEEENLENEMKKAQEDAEKLRSVVMPMEKEIAALKEKLIEAEEKIKELEASKVKELNHYLEAEKSCRTDLEMYVAVLNTQKSVLQEDAEKLRKELHEVCHLLEQERQQHNQLKHTWQKANDQFLESQRLLMRDMQRMEIVLTSEQLRQVEELKKKDQEEDDQQRLSKRKEQKQKDSDDETKASCSLAHEESLTQFSNEEVHLNSTHSSVHSLDADLLLSSGESFNKSENDMFKDGLRRAQSTDSLGTSGSLQSKALGYNNKAKSAGNLDESDFGPLVGADSVSENYDTASLGSLQMPSGFMLTKDQEKAIKAMTPEQEETASLLSSVTQGVESAYVSPSGYRLVSETEWNLLQKEVQNAGNKLGRRCDMCSNYEKQLQGIQIQEAETRDQVKKLQVMLRQANDQLEKTMKDKQELEEYMKQSAEDSSNQISLLMVKCQKSENFLNELQQAFSQAKRSVQEQMVRYLLDNCFSYLACIFSIPFQLKSEDEVDFLQFEINAQCFSRSNLKYHSSQESLQQLESLQETKNTLEEQLKKETAAKANLEQLVFEEKNKAQRLQTELDVSEQVQRDFVKLSQTLQVQLERIRQADSLERIRAILNDTKLTDINQLPET</sequence>